<name>A0AC61Y4J3_9FLAO</name>
<protein>
    <submittedName>
        <fullName evidence="1">Uncharacterized protein</fullName>
    </submittedName>
</protein>
<evidence type="ECO:0000313" key="1">
    <source>
        <dbReference type="EMBL" id="VVU99228.1"/>
    </source>
</evidence>
<accession>A0AC61Y4J3</accession>
<sequence length="33" mass="3663">MSFRKFAVIVIIIGIAIIAFLSWIVPAPIFVES</sequence>
<gene>
    <name evidence="1" type="ORF">FVB9532_00480</name>
</gene>
<dbReference type="EMBL" id="CABVMM010000002">
    <property type="protein sequence ID" value="VVU99228.1"/>
    <property type="molecule type" value="Genomic_DNA"/>
</dbReference>
<dbReference type="Proteomes" id="UP000356253">
    <property type="component" value="Unassembled WGS sequence"/>
</dbReference>
<organism evidence="1 2">
    <name type="scientific">Mesonia oceanica</name>
    <dbReference type="NCBI Taxonomy" id="2687242"/>
    <lineage>
        <taxon>Bacteria</taxon>
        <taxon>Pseudomonadati</taxon>
        <taxon>Bacteroidota</taxon>
        <taxon>Flavobacteriia</taxon>
        <taxon>Flavobacteriales</taxon>
        <taxon>Flavobacteriaceae</taxon>
        <taxon>Mesonia</taxon>
    </lineage>
</organism>
<keyword evidence="2" id="KW-1185">Reference proteome</keyword>
<proteinExistence type="predicted"/>
<comment type="caution">
    <text evidence="1">The sequence shown here is derived from an EMBL/GenBank/DDBJ whole genome shotgun (WGS) entry which is preliminary data.</text>
</comment>
<evidence type="ECO:0000313" key="2">
    <source>
        <dbReference type="Proteomes" id="UP000356253"/>
    </source>
</evidence>
<reference evidence="1" key="1">
    <citation type="submission" date="2019-09" db="EMBL/GenBank/DDBJ databases">
        <authorList>
            <person name="Rodrigo-Torres L."/>
            <person name="Arahal R. D."/>
            <person name="Lucena T."/>
        </authorList>
    </citation>
    <scope>NUCLEOTIDE SEQUENCE</scope>
    <source>
        <strain evidence="1">ISS653</strain>
    </source>
</reference>